<evidence type="ECO:0000313" key="2">
    <source>
        <dbReference type="EMBL" id="GEU50595.1"/>
    </source>
</evidence>
<accession>A0A6L2KRF1</accession>
<organism evidence="2">
    <name type="scientific">Tanacetum cinerariifolium</name>
    <name type="common">Dalmatian daisy</name>
    <name type="synonym">Chrysanthemum cinerariifolium</name>
    <dbReference type="NCBI Taxonomy" id="118510"/>
    <lineage>
        <taxon>Eukaryota</taxon>
        <taxon>Viridiplantae</taxon>
        <taxon>Streptophyta</taxon>
        <taxon>Embryophyta</taxon>
        <taxon>Tracheophyta</taxon>
        <taxon>Spermatophyta</taxon>
        <taxon>Magnoliopsida</taxon>
        <taxon>eudicotyledons</taxon>
        <taxon>Gunneridae</taxon>
        <taxon>Pentapetalae</taxon>
        <taxon>asterids</taxon>
        <taxon>campanulids</taxon>
        <taxon>Asterales</taxon>
        <taxon>Asteraceae</taxon>
        <taxon>Asteroideae</taxon>
        <taxon>Anthemideae</taxon>
        <taxon>Anthemidinae</taxon>
        <taxon>Tanacetum</taxon>
    </lineage>
</organism>
<dbReference type="AlphaFoldDB" id="A0A6L2KRF1"/>
<proteinExistence type="predicted"/>
<name>A0A6L2KRF1_TANCI</name>
<comment type="caution">
    <text evidence="2">The sequence shown here is derived from an EMBL/GenBank/DDBJ whole genome shotgun (WGS) entry which is preliminary data.</text>
</comment>
<reference evidence="2" key="1">
    <citation type="journal article" date="2019" name="Sci. Rep.">
        <title>Draft genome of Tanacetum cinerariifolium, the natural source of mosquito coil.</title>
        <authorList>
            <person name="Yamashiro T."/>
            <person name="Shiraishi A."/>
            <person name="Satake H."/>
            <person name="Nakayama K."/>
        </authorList>
    </citation>
    <scope>NUCLEOTIDE SEQUENCE</scope>
</reference>
<sequence length="342" mass="39289">MNSHTGKRNWRERFPAITNFEHWHQSTKPGKRFEDYYGDGNKDGSTAAKEKGRVEHFGISLEKEEEGNMERGCLTTKTRGGRNCVKEKGLPMDDSPDVGNGGETSGFVTSNMELVSIMNERLNNTIYRLFLGKRVANPVVENCVKNIWWKFVLVKSMIIKDMHFFKFGSHEGMKYMLESVPWTSYARAMIELKDDVDLKDTIVVVVLKFTGVGFTTNIIRVEYEWVPPRCLECKHGKPLEMKVTNKASTSKPNNSTGDQLVESNKDEVELPDDEASKYMSLSGGYGLYEDDLDFYDGYETKVNDLPKLSHPNNDKNTRYDDIIHHTRYKIIPYKDYKDLDSQ</sequence>
<evidence type="ECO:0000256" key="1">
    <source>
        <dbReference type="SAM" id="MobiDB-lite"/>
    </source>
</evidence>
<feature type="compositionally biased region" description="Polar residues" evidence="1">
    <location>
        <begin position="245"/>
        <end position="262"/>
    </location>
</feature>
<feature type="region of interest" description="Disordered" evidence="1">
    <location>
        <begin position="245"/>
        <end position="266"/>
    </location>
</feature>
<gene>
    <name evidence="2" type="ORF">Tci_022573</name>
</gene>
<protein>
    <submittedName>
        <fullName evidence="2">Zinc knuckle CX2CX4HX4C</fullName>
    </submittedName>
</protein>
<dbReference type="EMBL" id="BKCJ010002738">
    <property type="protein sequence ID" value="GEU50595.1"/>
    <property type="molecule type" value="Genomic_DNA"/>
</dbReference>